<name>A0ABY6JX46_9ARAC</name>
<gene>
    <name evidence="1" type="ORF">LAZ67_1001579</name>
</gene>
<reference evidence="1 2" key="1">
    <citation type="submission" date="2022-01" db="EMBL/GenBank/DDBJ databases">
        <title>A chromosomal length assembly of Cordylochernes scorpioides.</title>
        <authorList>
            <person name="Zeh D."/>
            <person name="Zeh J."/>
        </authorList>
    </citation>
    <scope>NUCLEOTIDE SEQUENCE [LARGE SCALE GENOMIC DNA]</scope>
    <source>
        <strain evidence="1">IN4F17</strain>
        <tissue evidence="1">Whole Body</tissue>
    </source>
</reference>
<proteinExistence type="predicted"/>
<evidence type="ECO:0008006" key="3">
    <source>
        <dbReference type="Google" id="ProtNLM"/>
    </source>
</evidence>
<evidence type="ECO:0000313" key="1">
    <source>
        <dbReference type="EMBL" id="UYV60579.1"/>
    </source>
</evidence>
<dbReference type="EMBL" id="CP092863">
    <property type="protein sequence ID" value="UYV60579.1"/>
    <property type="molecule type" value="Genomic_DNA"/>
</dbReference>
<keyword evidence="2" id="KW-1185">Reference proteome</keyword>
<sequence length="288" mass="33044">MAIPHVGEKFDLRLSDFRAECDIETDHTLWYIRLIDVPRGEALNLGGRGWERNNIVPGRPSADSCLDPLDVRGLPRALDSTVERTSKIYGLTPFLDDQGILRIGDRLKRAPSMTYEQKHPVLLPATGKPYADSARKCALDAVHIKIEVLDTESKRSGEEMHSRVRYLLSIQSRHSRPTNDRFTQAEINTRVETEGPKRITSVYLCVCFVARAEHLELVTYASTPTFLSAFKLFVARRRHFTRLFIDQGINFVESTRQLRSCFYMAQKQFKYIAAVLVNEETKWKFNPP</sequence>
<accession>A0ABY6JX46</accession>
<organism evidence="1 2">
    <name type="scientific">Cordylochernes scorpioides</name>
    <dbReference type="NCBI Taxonomy" id="51811"/>
    <lineage>
        <taxon>Eukaryota</taxon>
        <taxon>Metazoa</taxon>
        <taxon>Ecdysozoa</taxon>
        <taxon>Arthropoda</taxon>
        <taxon>Chelicerata</taxon>
        <taxon>Arachnida</taxon>
        <taxon>Pseudoscorpiones</taxon>
        <taxon>Cheliferoidea</taxon>
        <taxon>Chernetidae</taxon>
        <taxon>Cordylochernes</taxon>
    </lineage>
</organism>
<protein>
    <recommendedName>
        <fullName evidence="3">Integrase catalytic domain-containing protein</fullName>
    </recommendedName>
</protein>
<dbReference type="PANTHER" id="PTHR47331">
    <property type="entry name" value="PHD-TYPE DOMAIN-CONTAINING PROTEIN"/>
    <property type="match status" value="1"/>
</dbReference>
<dbReference type="Proteomes" id="UP001235939">
    <property type="component" value="Chromosome 01"/>
</dbReference>
<evidence type="ECO:0000313" key="2">
    <source>
        <dbReference type="Proteomes" id="UP001235939"/>
    </source>
</evidence>